<evidence type="ECO:0000313" key="3">
    <source>
        <dbReference type="Proteomes" id="UP000077266"/>
    </source>
</evidence>
<dbReference type="Pfam" id="PF01636">
    <property type="entry name" value="APH"/>
    <property type="match status" value="1"/>
</dbReference>
<sequence>MHLSTALYGTSNDEANRHRFIRDLLHDAFPALRVESIDKMGRNNNHMHLVHLTRSGKSAVAQSSQQPGTVPFPADPDALPDHLVVRMPNEEGNNTDIDAPRKVRNEVAAMALARGTVPVPDVYLWSDEGWTFVVMQYIPTAVELGDLWEKLSVEQHHILARNVARILKAIRALPVPEMYGVLNFDADSGAIVVVADGWHTPGEMYSALVRRQLAAADANTHTRGWREQGLRERIDRFMTDSSPNGLAARASRIAGPPTMTHGDLFRSNLLVDPTTLAVVSVLDWELSRVSPPADEYFMSLAQWHFLFSLSSEDDPNDPMEAAKRTALLSGLFPSHVDGIEDWTAAKAMAEALEAEDVSRPSTIASFRDAAELYWFAEELNHWFYNLERYWTSSRSEGALDKGRAALAKNLEGWGF</sequence>
<dbReference type="InterPro" id="IPR051678">
    <property type="entry name" value="AGP_Transferase"/>
</dbReference>
<dbReference type="Proteomes" id="UP000077266">
    <property type="component" value="Unassembled WGS sequence"/>
</dbReference>
<dbReference type="AlphaFoldDB" id="A0A165GRE5"/>
<name>A0A165GRE5_EXIGL</name>
<accession>A0A165GRE5</accession>
<dbReference type="PANTHER" id="PTHR21310">
    <property type="entry name" value="AMINOGLYCOSIDE PHOSPHOTRANSFERASE-RELATED-RELATED"/>
    <property type="match status" value="1"/>
</dbReference>
<gene>
    <name evidence="2" type="ORF">EXIGLDRAFT_694176</name>
</gene>
<keyword evidence="3" id="KW-1185">Reference proteome</keyword>
<dbReference type="InterPro" id="IPR011009">
    <property type="entry name" value="Kinase-like_dom_sf"/>
</dbReference>
<evidence type="ECO:0000259" key="1">
    <source>
        <dbReference type="Pfam" id="PF01636"/>
    </source>
</evidence>
<dbReference type="PANTHER" id="PTHR21310:SF15">
    <property type="entry name" value="AMINOGLYCOSIDE PHOSPHOTRANSFERASE DOMAIN-CONTAINING PROTEIN"/>
    <property type="match status" value="1"/>
</dbReference>
<dbReference type="InterPro" id="IPR002575">
    <property type="entry name" value="Aminoglycoside_PTrfase"/>
</dbReference>
<dbReference type="Gene3D" id="3.90.1200.10">
    <property type="match status" value="1"/>
</dbReference>
<proteinExistence type="predicted"/>
<dbReference type="InParanoid" id="A0A165GRE5"/>
<dbReference type="OrthoDB" id="2790555at2759"/>
<dbReference type="EMBL" id="KV426038">
    <property type="protein sequence ID" value="KZV90896.1"/>
    <property type="molecule type" value="Genomic_DNA"/>
</dbReference>
<protein>
    <recommendedName>
        <fullName evidence="1">Aminoglycoside phosphotransferase domain-containing protein</fullName>
    </recommendedName>
</protein>
<dbReference type="SUPFAM" id="SSF56112">
    <property type="entry name" value="Protein kinase-like (PK-like)"/>
    <property type="match status" value="1"/>
</dbReference>
<reference evidence="2 3" key="1">
    <citation type="journal article" date="2016" name="Mol. Biol. Evol.">
        <title>Comparative Genomics of Early-Diverging Mushroom-Forming Fungi Provides Insights into the Origins of Lignocellulose Decay Capabilities.</title>
        <authorList>
            <person name="Nagy L.G."/>
            <person name="Riley R."/>
            <person name="Tritt A."/>
            <person name="Adam C."/>
            <person name="Daum C."/>
            <person name="Floudas D."/>
            <person name="Sun H."/>
            <person name="Yadav J.S."/>
            <person name="Pangilinan J."/>
            <person name="Larsson K.H."/>
            <person name="Matsuura K."/>
            <person name="Barry K."/>
            <person name="Labutti K."/>
            <person name="Kuo R."/>
            <person name="Ohm R.A."/>
            <person name="Bhattacharya S.S."/>
            <person name="Shirouzu T."/>
            <person name="Yoshinaga Y."/>
            <person name="Martin F.M."/>
            <person name="Grigoriev I.V."/>
            <person name="Hibbett D.S."/>
        </authorList>
    </citation>
    <scope>NUCLEOTIDE SEQUENCE [LARGE SCALE GENOMIC DNA]</scope>
    <source>
        <strain evidence="2 3">HHB12029</strain>
    </source>
</reference>
<feature type="domain" description="Aminoglycoside phosphotransferase" evidence="1">
    <location>
        <begin position="91"/>
        <end position="304"/>
    </location>
</feature>
<organism evidence="2 3">
    <name type="scientific">Exidia glandulosa HHB12029</name>
    <dbReference type="NCBI Taxonomy" id="1314781"/>
    <lineage>
        <taxon>Eukaryota</taxon>
        <taxon>Fungi</taxon>
        <taxon>Dikarya</taxon>
        <taxon>Basidiomycota</taxon>
        <taxon>Agaricomycotina</taxon>
        <taxon>Agaricomycetes</taxon>
        <taxon>Auriculariales</taxon>
        <taxon>Exidiaceae</taxon>
        <taxon>Exidia</taxon>
    </lineage>
</organism>
<dbReference type="STRING" id="1314781.A0A165GRE5"/>
<evidence type="ECO:0000313" key="2">
    <source>
        <dbReference type="EMBL" id="KZV90896.1"/>
    </source>
</evidence>